<dbReference type="Pfam" id="PF25781">
    <property type="entry name" value="TPR_TEX10"/>
    <property type="match status" value="1"/>
</dbReference>
<accession>A0A7M5UYQ1</accession>
<comment type="similarity">
    <text evidence="3">Belongs to the IPI1/TEX10 family.</text>
</comment>
<feature type="compositionally biased region" description="Basic residues" evidence="5">
    <location>
        <begin position="15"/>
        <end position="24"/>
    </location>
</feature>
<evidence type="ECO:0000256" key="1">
    <source>
        <dbReference type="ARBA" id="ARBA00004604"/>
    </source>
</evidence>
<evidence type="ECO:0008006" key="10">
    <source>
        <dbReference type="Google" id="ProtNLM"/>
    </source>
</evidence>
<evidence type="ECO:0000256" key="4">
    <source>
        <dbReference type="ARBA" id="ARBA00023242"/>
    </source>
</evidence>
<evidence type="ECO:0000313" key="9">
    <source>
        <dbReference type="Proteomes" id="UP000594262"/>
    </source>
</evidence>
<evidence type="ECO:0000259" key="6">
    <source>
        <dbReference type="Pfam" id="PF12333"/>
    </source>
</evidence>
<evidence type="ECO:0000256" key="2">
    <source>
        <dbReference type="ARBA" id="ARBA00004642"/>
    </source>
</evidence>
<keyword evidence="9" id="KW-1185">Reference proteome</keyword>
<dbReference type="SUPFAM" id="SSF48371">
    <property type="entry name" value="ARM repeat"/>
    <property type="match status" value="1"/>
</dbReference>
<proteinExistence type="inferred from homology"/>
<dbReference type="InterPro" id="IPR024679">
    <property type="entry name" value="Ipi1_N"/>
</dbReference>
<dbReference type="PANTHER" id="PTHR16056">
    <property type="entry name" value="REGULATOR OF MICROTUBULE DYNAMICS PROTEIN"/>
    <property type="match status" value="1"/>
</dbReference>
<dbReference type="GO" id="GO:0071339">
    <property type="term" value="C:MLL1 complex"/>
    <property type="evidence" value="ECO:0007669"/>
    <property type="project" value="TreeGrafter"/>
</dbReference>
<protein>
    <recommendedName>
        <fullName evidence="10">Pre-rRNA-processing protein Ipi1 N-terminal domain-containing protein</fullName>
    </recommendedName>
</protein>
<dbReference type="OrthoDB" id="361362at2759"/>
<organism evidence="8 9">
    <name type="scientific">Clytia hemisphaerica</name>
    <dbReference type="NCBI Taxonomy" id="252671"/>
    <lineage>
        <taxon>Eukaryota</taxon>
        <taxon>Metazoa</taxon>
        <taxon>Cnidaria</taxon>
        <taxon>Hydrozoa</taxon>
        <taxon>Hydroidolina</taxon>
        <taxon>Leptothecata</taxon>
        <taxon>Obeliida</taxon>
        <taxon>Clytiidae</taxon>
        <taxon>Clytia</taxon>
    </lineage>
</organism>
<feature type="region of interest" description="Disordered" evidence="5">
    <location>
        <begin position="1"/>
        <end position="28"/>
    </location>
</feature>
<comment type="subcellular location">
    <subcellularLocation>
        <location evidence="1">Nucleus</location>
        <location evidence="1">Nucleolus</location>
    </subcellularLocation>
    <subcellularLocation>
        <location evidence="2">Nucleus</location>
        <location evidence="2">Nucleoplasm</location>
    </subcellularLocation>
</comment>
<evidence type="ECO:0000259" key="7">
    <source>
        <dbReference type="Pfam" id="PF25781"/>
    </source>
</evidence>
<evidence type="ECO:0000313" key="8">
    <source>
        <dbReference type="EnsemblMetazoa" id="CLYHEMP006526.1"/>
    </source>
</evidence>
<sequence>MGKAKKRKTADFHKTKLKVGKRKPVGTNVTNTTFKTSSINITSQLEESTDPKTKRNLSRKDLLSQLNHYNATIRHEACLGFRDLFQSHPEIMHEQINSWIPKLLDKMTDTDAAVRHSFTLCMQHVSRNLPIHEISPFIHIIVAHLCCGMTHINEAVQLDSLSILELILDYFPRLMVSYSHKILPSLIDLMSKQGKRETNSSQSLNTSKVKGISSLVSRDVSFNVEGKMSSLKARTKVLSKLQKVLFVLFDNDEKTNDRNDNWDSDQTVYVTGQPVYSRLNNHRKFNLIGHERTLEDWLQIASDQNQGQDHYAVDFFYQIYPVLLNSWIEYEPGQLASGLNDSSSIRASLPGMTNVIGILNIFVTLSRNNKGFQLFENEASFKEFCTHFLKSFALPLTFTKMKSIAKQETTNDIQRFAMDFNFVMAKTICQLFSKSAMLTDGKLRARYLKQLMVFCSDVLENSGLLSKEKILAFMDVFEEVMKLKRSLKSKEGSYIDCNHIIQTMIQCYSRGSVTSPWKIPLLQFFQKLCFEKDSNWLGADMLDHLESIITIVIKNVWSLPSSALGLIRSSLVFIKVVSVCQFCQEASMQEELQKTLIKMTDITNGFYHRLDEQTFQKVIELLHSLKSLPTQLLKNATMLCFQSDVTLRNKKYLMSVVALGLQKEEPSLAIEDFINFIFTITINYTMASLTKSTSEQESTAVKWSILNLYDDQKKDALSEYAIEQLQVLENISCLYQKMLIPVGKILAMFRHLPISSAYGIIKLVSRLTTWSNEDDRKLEGESQKIETLTINCEINQIADLVSAVLLYTISGTYKSLIQTTQRPPSLEKTNDCYHDALVFDLMTSAVNLLANNELVLRQLVKKWINIVREYDMDANCIISIAEVLLALLQEPLLNGPLRELKSELNSITNIQMNAATRTDAAVLKQLRFVIKEYWQ</sequence>
<dbReference type="RefSeq" id="XP_066921562.1">
    <property type="nucleotide sequence ID" value="XM_067065461.1"/>
</dbReference>
<dbReference type="Pfam" id="PF12333">
    <property type="entry name" value="Ipi1_N"/>
    <property type="match status" value="1"/>
</dbReference>
<name>A0A7M5UYQ1_9CNID</name>
<evidence type="ECO:0000256" key="3">
    <source>
        <dbReference type="ARBA" id="ARBA00006427"/>
    </source>
</evidence>
<dbReference type="InterPro" id="IPR011989">
    <property type="entry name" value="ARM-like"/>
</dbReference>
<dbReference type="Gene3D" id="1.25.10.10">
    <property type="entry name" value="Leucine-rich Repeat Variant"/>
    <property type="match status" value="1"/>
</dbReference>
<dbReference type="EnsemblMetazoa" id="CLYHEMT006526.1">
    <property type="protein sequence ID" value="CLYHEMP006526.1"/>
    <property type="gene ID" value="CLYHEMG006526"/>
</dbReference>
<feature type="domain" description="Pre-rRNA-processing protein Ipi1 N-terminal" evidence="6">
    <location>
        <begin position="133"/>
        <end position="245"/>
    </location>
</feature>
<dbReference type="PANTHER" id="PTHR16056:SF2">
    <property type="entry name" value="TESTIS-EXPRESSED PROTEIN 10"/>
    <property type="match status" value="1"/>
</dbReference>
<dbReference type="InterPro" id="IPR016024">
    <property type="entry name" value="ARM-type_fold"/>
</dbReference>
<dbReference type="AlphaFoldDB" id="A0A7M5UYQ1"/>
<dbReference type="Proteomes" id="UP000594262">
    <property type="component" value="Unplaced"/>
</dbReference>
<feature type="domain" description="TEX10-like TPR repeats" evidence="7">
    <location>
        <begin position="587"/>
        <end position="916"/>
    </location>
</feature>
<dbReference type="InterPro" id="IPR057949">
    <property type="entry name" value="TPR_TEX10"/>
</dbReference>
<dbReference type="GeneID" id="136808894"/>
<evidence type="ECO:0000256" key="5">
    <source>
        <dbReference type="SAM" id="MobiDB-lite"/>
    </source>
</evidence>
<reference evidence="8" key="1">
    <citation type="submission" date="2021-01" db="UniProtKB">
        <authorList>
            <consortium name="EnsemblMetazoa"/>
        </authorList>
    </citation>
    <scope>IDENTIFICATION</scope>
</reference>
<keyword evidence="4" id="KW-0539">Nucleus</keyword>